<dbReference type="Proteomes" id="UP001229486">
    <property type="component" value="Unassembled WGS sequence"/>
</dbReference>
<gene>
    <name evidence="1" type="ORF">J2793_007088</name>
</gene>
<comment type="caution">
    <text evidence="1">The sequence shown here is derived from an EMBL/GenBank/DDBJ whole genome shotgun (WGS) entry which is preliminary data.</text>
</comment>
<accession>A0AB73INM4</accession>
<name>A0AB73INM4_9BURK</name>
<sequence length="192" mass="22295">MIEMSTRKLLTSSAAAKEVDPLKIANKFSSWFNATGPFSGLLEQYNKYEFDPRNFVIGHLFAHFLAFQTDKAKRPEFFCWPAAHMVGKDISFENQELFERHSALFVDKEDDDSIFPRTQKNRDVSVVKKTFDNFYHNAALFDLTHQWITQKGPFQYNVQWLTASASKDEMRHWLRGQFANALGFDPETAILL</sequence>
<organism evidence="1 2">
    <name type="scientific">Paraburkholderia caledonica</name>
    <dbReference type="NCBI Taxonomy" id="134536"/>
    <lineage>
        <taxon>Bacteria</taxon>
        <taxon>Pseudomonadati</taxon>
        <taxon>Pseudomonadota</taxon>
        <taxon>Betaproteobacteria</taxon>
        <taxon>Burkholderiales</taxon>
        <taxon>Burkholderiaceae</taxon>
        <taxon>Paraburkholderia</taxon>
    </lineage>
</organism>
<protein>
    <submittedName>
        <fullName evidence="1">Uncharacterized protein</fullName>
    </submittedName>
</protein>
<evidence type="ECO:0000313" key="1">
    <source>
        <dbReference type="EMBL" id="MDP9651613.1"/>
    </source>
</evidence>
<reference evidence="1" key="1">
    <citation type="submission" date="2023-07" db="EMBL/GenBank/DDBJ databases">
        <title>Sorghum-associated microbial communities from plants grown in Nebraska, USA.</title>
        <authorList>
            <person name="Schachtman D."/>
        </authorList>
    </citation>
    <scope>NUCLEOTIDE SEQUENCE</scope>
    <source>
        <strain evidence="1">DS1061</strain>
    </source>
</reference>
<evidence type="ECO:0000313" key="2">
    <source>
        <dbReference type="Proteomes" id="UP001229486"/>
    </source>
</evidence>
<dbReference type="AlphaFoldDB" id="A0AB73INM4"/>
<dbReference type="EMBL" id="JAURTK010000024">
    <property type="protein sequence ID" value="MDP9651613.1"/>
    <property type="molecule type" value="Genomic_DNA"/>
</dbReference>
<proteinExistence type="predicted"/>